<gene>
    <name evidence="2" type="ORF">LPLAT_LOCUS3941</name>
</gene>
<protein>
    <submittedName>
        <fullName evidence="2">Uncharacterized protein</fullName>
    </submittedName>
</protein>
<feature type="compositionally biased region" description="Acidic residues" evidence="1">
    <location>
        <begin position="43"/>
        <end position="53"/>
    </location>
</feature>
<evidence type="ECO:0000256" key="1">
    <source>
        <dbReference type="SAM" id="MobiDB-lite"/>
    </source>
</evidence>
<sequence length="92" mass="10180">MIDGPVCPEIIFVQLVRKQPWRPCRVPITTACVNSVKHRNVNDDDDDDDDDKDGDAKKGQQSSPQIESVGETTTTSKSAESFDSLTAREICK</sequence>
<organism evidence="2 3">
    <name type="scientific">Lasius platythorax</name>
    <dbReference type="NCBI Taxonomy" id="488582"/>
    <lineage>
        <taxon>Eukaryota</taxon>
        <taxon>Metazoa</taxon>
        <taxon>Ecdysozoa</taxon>
        <taxon>Arthropoda</taxon>
        <taxon>Hexapoda</taxon>
        <taxon>Insecta</taxon>
        <taxon>Pterygota</taxon>
        <taxon>Neoptera</taxon>
        <taxon>Endopterygota</taxon>
        <taxon>Hymenoptera</taxon>
        <taxon>Apocrita</taxon>
        <taxon>Aculeata</taxon>
        <taxon>Formicoidea</taxon>
        <taxon>Formicidae</taxon>
        <taxon>Formicinae</taxon>
        <taxon>Lasius</taxon>
        <taxon>Lasius</taxon>
    </lineage>
</organism>
<evidence type="ECO:0000313" key="3">
    <source>
        <dbReference type="Proteomes" id="UP001497644"/>
    </source>
</evidence>
<dbReference type="Proteomes" id="UP001497644">
    <property type="component" value="Chromosome 13"/>
</dbReference>
<feature type="region of interest" description="Disordered" evidence="1">
    <location>
        <begin position="36"/>
        <end position="92"/>
    </location>
</feature>
<dbReference type="AlphaFoldDB" id="A0AAV2NDL2"/>
<proteinExistence type="predicted"/>
<keyword evidence="3" id="KW-1185">Reference proteome</keyword>
<feature type="compositionally biased region" description="Polar residues" evidence="1">
    <location>
        <begin position="59"/>
        <end position="84"/>
    </location>
</feature>
<name>A0AAV2NDL2_9HYME</name>
<reference evidence="2" key="1">
    <citation type="submission" date="2024-04" db="EMBL/GenBank/DDBJ databases">
        <authorList>
            <consortium name="Molecular Ecology Group"/>
        </authorList>
    </citation>
    <scope>NUCLEOTIDE SEQUENCE</scope>
</reference>
<evidence type="ECO:0000313" key="2">
    <source>
        <dbReference type="EMBL" id="CAL1678023.1"/>
    </source>
</evidence>
<accession>A0AAV2NDL2</accession>
<dbReference type="EMBL" id="OZ034836">
    <property type="protein sequence ID" value="CAL1678023.1"/>
    <property type="molecule type" value="Genomic_DNA"/>
</dbReference>